<evidence type="ECO:0000313" key="2">
    <source>
        <dbReference type="Proteomes" id="UP000030693"/>
    </source>
</evidence>
<dbReference type="AlphaFoldDB" id="A0A058ZG72"/>
<name>A0A058ZG72_FONAL</name>
<dbReference type="Proteomes" id="UP000030693">
    <property type="component" value="Unassembled WGS sequence"/>
</dbReference>
<dbReference type="GeneID" id="20525658"/>
<dbReference type="EMBL" id="KB932201">
    <property type="protein sequence ID" value="KCV73395.1"/>
    <property type="molecule type" value="Genomic_DNA"/>
</dbReference>
<evidence type="ECO:0000313" key="1">
    <source>
        <dbReference type="EMBL" id="KCV73395.1"/>
    </source>
</evidence>
<reference evidence="1" key="1">
    <citation type="submission" date="2013-04" db="EMBL/GenBank/DDBJ databases">
        <title>The Genome Sequence of Fonticula alba ATCC 38817.</title>
        <authorList>
            <consortium name="The Broad Institute Genomics Platform"/>
            <person name="Russ C."/>
            <person name="Cuomo C."/>
            <person name="Burger G."/>
            <person name="Gray M.W."/>
            <person name="Holland P.W.H."/>
            <person name="King N."/>
            <person name="Lang F.B.F."/>
            <person name="Roger A.J."/>
            <person name="Ruiz-Trillo I."/>
            <person name="Brown M."/>
            <person name="Walker B."/>
            <person name="Young S."/>
            <person name="Zeng Q."/>
            <person name="Gargeya S."/>
            <person name="Fitzgerald M."/>
            <person name="Haas B."/>
            <person name="Abouelleil A."/>
            <person name="Allen A.W."/>
            <person name="Alvarado L."/>
            <person name="Arachchi H.M."/>
            <person name="Berlin A.M."/>
            <person name="Chapman S.B."/>
            <person name="Gainer-Dewar J."/>
            <person name="Goldberg J."/>
            <person name="Griggs A."/>
            <person name="Gujja S."/>
            <person name="Hansen M."/>
            <person name="Howarth C."/>
            <person name="Imamovic A."/>
            <person name="Ireland A."/>
            <person name="Larimer J."/>
            <person name="McCowan C."/>
            <person name="Murphy C."/>
            <person name="Pearson M."/>
            <person name="Poon T.W."/>
            <person name="Priest M."/>
            <person name="Roberts A."/>
            <person name="Saif S."/>
            <person name="Shea T."/>
            <person name="Sisk P."/>
            <person name="Sykes S."/>
            <person name="Wortman J."/>
            <person name="Nusbaum C."/>
            <person name="Birren B."/>
        </authorList>
    </citation>
    <scope>NUCLEOTIDE SEQUENCE [LARGE SCALE GENOMIC DNA]</scope>
    <source>
        <strain evidence="1">ATCC 38817</strain>
    </source>
</reference>
<accession>A0A058ZG72</accession>
<organism evidence="1">
    <name type="scientific">Fonticula alba</name>
    <name type="common">Slime mold</name>
    <dbReference type="NCBI Taxonomy" id="691883"/>
    <lineage>
        <taxon>Eukaryota</taxon>
        <taxon>Rotosphaerida</taxon>
        <taxon>Fonticulaceae</taxon>
        <taxon>Fonticula</taxon>
    </lineage>
</organism>
<sequence>MLEGGAKGRGVDFMQKDGLKRWYLAGNRTPRPWLAPRFQPPGKCHPQCRAPRNVPARHCARGWSSLPTSLVSRDLLKSPQPWRLPWPLCHAGHILAEPPPKGLEDRAFSSFRGLR</sequence>
<protein>
    <submittedName>
        <fullName evidence="1">Uncharacterized protein</fullName>
    </submittedName>
</protein>
<dbReference type="RefSeq" id="XP_009493096.1">
    <property type="nucleotide sequence ID" value="XM_009494821.1"/>
</dbReference>
<proteinExistence type="predicted"/>
<gene>
    <name evidence="1" type="ORF">H696_00933</name>
</gene>
<keyword evidence="2" id="KW-1185">Reference proteome</keyword>